<comment type="caution">
    <text evidence="8">The sequence shown here is derived from an EMBL/GenBank/DDBJ whole genome shotgun (WGS) entry which is preliminary data.</text>
</comment>
<dbReference type="Gene3D" id="1.20.144.10">
    <property type="entry name" value="Phosphatidic acid phosphatase type 2/haloperoxidase"/>
    <property type="match status" value="1"/>
</dbReference>
<keyword evidence="2 6" id="KW-0812">Transmembrane</keyword>
<evidence type="ECO:0000256" key="4">
    <source>
        <dbReference type="ARBA" id="ARBA00022989"/>
    </source>
</evidence>
<dbReference type="AlphaFoldDB" id="A0A9W8B529"/>
<feature type="transmembrane region" description="Helical" evidence="6">
    <location>
        <begin position="105"/>
        <end position="125"/>
    </location>
</feature>
<feature type="domain" description="Phosphatidic acid phosphatase type 2/haloperoxidase" evidence="7">
    <location>
        <begin position="64"/>
        <end position="175"/>
    </location>
</feature>
<feature type="transmembrane region" description="Helical" evidence="6">
    <location>
        <begin position="65"/>
        <end position="85"/>
    </location>
</feature>
<evidence type="ECO:0000256" key="6">
    <source>
        <dbReference type="RuleBase" id="RU367078"/>
    </source>
</evidence>
<dbReference type="GO" id="GO:0006487">
    <property type="term" value="P:protein N-linked glycosylation"/>
    <property type="evidence" value="ECO:0007669"/>
    <property type="project" value="UniProtKB-UniRule"/>
</dbReference>
<dbReference type="PANTHER" id="PTHR11247:SF1">
    <property type="entry name" value="DOLICHYLDIPHOSPHATASE 1"/>
    <property type="match status" value="1"/>
</dbReference>
<comment type="subcellular location">
    <subcellularLocation>
        <location evidence="6">Endoplasmic reticulum membrane</location>
        <topology evidence="6">Multi-pass membrane protein</topology>
    </subcellularLocation>
    <subcellularLocation>
        <location evidence="1">Membrane</location>
        <topology evidence="1">Multi-pass membrane protein</topology>
    </subcellularLocation>
</comment>
<keyword evidence="3 6" id="KW-0378">Hydrolase</keyword>
<feature type="transmembrane region" description="Helical" evidence="6">
    <location>
        <begin position="37"/>
        <end position="58"/>
    </location>
</feature>
<dbReference type="EMBL" id="JANBQB010000016">
    <property type="protein sequence ID" value="KAJ1984551.1"/>
    <property type="molecule type" value="Genomic_DNA"/>
</dbReference>
<comment type="function">
    <text evidence="6">Required for efficient N-glycosylation. Necessary for maintaining optimal levels of dolichol-linked oligosaccharides. Hydrolyzes dolichyl pyrophosphate at a very high rate and dolichyl monophosphate at a much lower rate. Does not act on phosphatidate.</text>
</comment>
<dbReference type="InterPro" id="IPR000326">
    <property type="entry name" value="PAP2/HPO"/>
</dbReference>
<comment type="similarity">
    <text evidence="6">Belongs to the dolichyldiphosphatase family.</text>
</comment>
<evidence type="ECO:0000256" key="3">
    <source>
        <dbReference type="ARBA" id="ARBA00022801"/>
    </source>
</evidence>
<name>A0A9W8B529_9FUNG</name>
<reference evidence="8" key="1">
    <citation type="submission" date="2022-07" db="EMBL/GenBank/DDBJ databases">
        <title>Phylogenomic reconstructions and comparative analyses of Kickxellomycotina fungi.</title>
        <authorList>
            <person name="Reynolds N.K."/>
            <person name="Stajich J.E."/>
            <person name="Barry K."/>
            <person name="Grigoriev I.V."/>
            <person name="Crous P."/>
            <person name="Smith M.E."/>
        </authorList>
    </citation>
    <scope>NUCLEOTIDE SEQUENCE</scope>
    <source>
        <strain evidence="8">RSA 567</strain>
    </source>
</reference>
<accession>A0A9W8B529</accession>
<evidence type="ECO:0000259" key="7">
    <source>
        <dbReference type="SMART" id="SM00014"/>
    </source>
</evidence>
<proteinExistence type="inferred from homology"/>
<keyword evidence="5 6" id="KW-0472">Membrane</keyword>
<keyword evidence="4 6" id="KW-1133">Transmembrane helix</keyword>
<dbReference type="Pfam" id="PF01569">
    <property type="entry name" value="PAP2"/>
    <property type="match status" value="1"/>
</dbReference>
<dbReference type="OrthoDB" id="302705at2759"/>
<evidence type="ECO:0000256" key="1">
    <source>
        <dbReference type="ARBA" id="ARBA00004141"/>
    </source>
</evidence>
<dbReference type="SMART" id="SM00014">
    <property type="entry name" value="acidPPc"/>
    <property type="match status" value="1"/>
</dbReference>
<feature type="transmembrane region" description="Helical" evidence="6">
    <location>
        <begin position="160"/>
        <end position="182"/>
    </location>
</feature>
<evidence type="ECO:0000313" key="9">
    <source>
        <dbReference type="Proteomes" id="UP001151582"/>
    </source>
</evidence>
<evidence type="ECO:0000256" key="5">
    <source>
        <dbReference type="ARBA" id="ARBA00023136"/>
    </source>
</evidence>
<dbReference type="CDD" id="cd03382">
    <property type="entry name" value="PAP2_dolichyldiphosphatase"/>
    <property type="match status" value="1"/>
</dbReference>
<dbReference type="GO" id="GO:0047874">
    <property type="term" value="F:dolichyldiphosphatase activity"/>
    <property type="evidence" value="ECO:0007669"/>
    <property type="project" value="UniProtKB-UniRule"/>
</dbReference>
<comment type="pathway">
    <text evidence="6">Protein modification; protein glycosylation.</text>
</comment>
<protein>
    <recommendedName>
        <fullName evidence="6">Dolichyldiphosphatase</fullName>
        <ecNumber evidence="6">3.6.1.43</ecNumber>
    </recommendedName>
</protein>
<dbReference type="InterPro" id="IPR039667">
    <property type="entry name" value="Dolichyldiphosphatase_PAP2"/>
</dbReference>
<dbReference type="SUPFAM" id="SSF48317">
    <property type="entry name" value="Acid phosphatase/Vanadium-dependent haloperoxidase"/>
    <property type="match status" value="1"/>
</dbReference>
<dbReference type="GO" id="GO:0005789">
    <property type="term" value="C:endoplasmic reticulum membrane"/>
    <property type="evidence" value="ECO:0007669"/>
    <property type="project" value="UniProtKB-SubCell"/>
</dbReference>
<dbReference type="Proteomes" id="UP001151582">
    <property type="component" value="Unassembled WGS sequence"/>
</dbReference>
<gene>
    <name evidence="8" type="ORF">H4R34_000586</name>
</gene>
<organism evidence="8 9">
    <name type="scientific">Dimargaris verticillata</name>
    <dbReference type="NCBI Taxonomy" id="2761393"/>
    <lineage>
        <taxon>Eukaryota</taxon>
        <taxon>Fungi</taxon>
        <taxon>Fungi incertae sedis</taxon>
        <taxon>Zoopagomycota</taxon>
        <taxon>Kickxellomycotina</taxon>
        <taxon>Dimargaritomycetes</taxon>
        <taxon>Dimargaritales</taxon>
        <taxon>Dimargaritaceae</taxon>
        <taxon>Dimargaris</taxon>
    </lineage>
</organism>
<feature type="transmembrane region" description="Helical" evidence="6">
    <location>
        <begin position="132"/>
        <end position="154"/>
    </location>
</feature>
<dbReference type="InterPro" id="IPR036938">
    <property type="entry name" value="PAP2/HPO_sf"/>
</dbReference>
<dbReference type="GO" id="GO:0008610">
    <property type="term" value="P:lipid biosynthetic process"/>
    <property type="evidence" value="ECO:0007669"/>
    <property type="project" value="TreeGrafter"/>
</dbReference>
<evidence type="ECO:0000313" key="8">
    <source>
        <dbReference type="EMBL" id="KAJ1984551.1"/>
    </source>
</evidence>
<comment type="catalytic activity">
    <reaction evidence="6">
        <text>a di-trans,poly-cis-dolichyl diphosphate + H2O = a di-trans,poly-cis-dolichyl phosphate + phosphate + H(+)</text>
        <dbReference type="Rhea" id="RHEA:14385"/>
        <dbReference type="Rhea" id="RHEA-COMP:19498"/>
        <dbReference type="Rhea" id="RHEA-COMP:19506"/>
        <dbReference type="ChEBI" id="CHEBI:15377"/>
        <dbReference type="ChEBI" id="CHEBI:15378"/>
        <dbReference type="ChEBI" id="CHEBI:43474"/>
        <dbReference type="ChEBI" id="CHEBI:57497"/>
        <dbReference type="ChEBI" id="CHEBI:57683"/>
        <dbReference type="EC" id="3.6.1.43"/>
    </reaction>
</comment>
<evidence type="ECO:0000256" key="2">
    <source>
        <dbReference type="ARBA" id="ARBA00022692"/>
    </source>
</evidence>
<keyword evidence="6" id="KW-0256">Endoplasmic reticulum</keyword>
<dbReference type="PANTHER" id="PTHR11247">
    <property type="entry name" value="PALMITOYL-PROTEIN THIOESTERASE/DOLICHYLDIPHOSPHATASE 1"/>
    <property type="match status" value="1"/>
</dbReference>
<keyword evidence="9" id="KW-1185">Reference proteome</keyword>
<dbReference type="EC" id="3.6.1.43" evidence="6"/>
<sequence>MATWSPSGSSAPPHPDFLSALSLTHVQYHANDPLSLAMAYASLVPLGLLCAYATWIVARRELTAVLMLAGQLGNEVVNFACKAVVAQHRPTSFLGTGYGMPSSHAQFMAFFAVFGILHLHTYVGIRGAWWKLLVDVALVAITGMVAYSRVYLWYHTSYQVLAGLVAGSVVAVGYFVVLRYGVRRRGWAQWFIQTPLARYLYLRDPAEIIPHLLQREYAWHCQEAAHAYKQD</sequence>